<evidence type="ECO:0000256" key="4">
    <source>
        <dbReference type="ARBA" id="ARBA00023136"/>
    </source>
</evidence>
<protein>
    <submittedName>
        <fullName evidence="8">MFS transporter</fullName>
    </submittedName>
</protein>
<feature type="transmembrane region" description="Helical" evidence="6">
    <location>
        <begin position="78"/>
        <end position="98"/>
    </location>
</feature>
<feature type="transmembrane region" description="Helical" evidence="6">
    <location>
        <begin position="265"/>
        <end position="283"/>
    </location>
</feature>
<dbReference type="PROSITE" id="PS50850">
    <property type="entry name" value="MFS"/>
    <property type="match status" value="1"/>
</dbReference>
<feature type="transmembrane region" description="Helical" evidence="6">
    <location>
        <begin position="105"/>
        <end position="123"/>
    </location>
</feature>
<evidence type="ECO:0000256" key="5">
    <source>
        <dbReference type="SAM" id="MobiDB-lite"/>
    </source>
</evidence>
<keyword evidence="9" id="KW-1185">Reference proteome</keyword>
<dbReference type="InterPro" id="IPR020846">
    <property type="entry name" value="MFS_dom"/>
</dbReference>
<dbReference type="InterPro" id="IPR036259">
    <property type="entry name" value="MFS_trans_sf"/>
</dbReference>
<dbReference type="Proteomes" id="UP001183226">
    <property type="component" value="Unassembled WGS sequence"/>
</dbReference>
<dbReference type="Gene3D" id="1.20.1250.20">
    <property type="entry name" value="MFS general substrate transporter like domains"/>
    <property type="match status" value="2"/>
</dbReference>
<keyword evidence="4 6" id="KW-0472">Membrane</keyword>
<dbReference type="SUPFAM" id="SSF103473">
    <property type="entry name" value="MFS general substrate transporter"/>
    <property type="match status" value="1"/>
</dbReference>
<dbReference type="Pfam" id="PF07690">
    <property type="entry name" value="MFS_1"/>
    <property type="match status" value="2"/>
</dbReference>
<sequence length="442" mass="43607">MTAPDETAAPSPGASAAPAPPAASAGQEAVRTAARARPRVLAVLTAAQVVGGVGVAAAASVIGLIARDLTGSQGWSGMATTMVTVGAAALALPLAGAAVRRGRRFGLGLGWFLAALGGLAAIAGTQAALFPVFLLGMALFGAGSATGLQSRHSATDLATDRTRGRDLSLVVWGTTIGSVAGPNLTGPGAALAGVLGLDPLAGPLVFSTASFAAAGTVVVLLLRPDPLALARAAAVSAAPEEARERGRERRPLAASLRAIASEPRALLAITGMAASHAAMVTVMTMTPVHMESGGAALNVVGLTISLHIAGMFAFSPLVGWLSDRLGRVPVLLAGQGLLLVAAVLAGTAGHSDAQVTVGLAVLGLGWSFGLVSASALLAESLPPERRPQAQGTADLLMHAFGAAGAALSGALLVVFGFGPLNAFAAVLTLPVLLLAVRARRAG</sequence>
<feature type="transmembrane region" description="Helical" evidence="6">
    <location>
        <begin position="399"/>
        <end position="416"/>
    </location>
</feature>
<keyword evidence="3 6" id="KW-1133">Transmembrane helix</keyword>
<accession>A0ABU2KX67</accession>
<dbReference type="EMBL" id="JAVREK010000019">
    <property type="protein sequence ID" value="MDT0303843.1"/>
    <property type="molecule type" value="Genomic_DNA"/>
</dbReference>
<evidence type="ECO:0000256" key="6">
    <source>
        <dbReference type="SAM" id="Phobius"/>
    </source>
</evidence>
<feature type="transmembrane region" description="Helical" evidence="6">
    <location>
        <begin position="355"/>
        <end position="378"/>
    </location>
</feature>
<dbReference type="InterPro" id="IPR011701">
    <property type="entry name" value="MFS"/>
</dbReference>
<dbReference type="PANTHER" id="PTHR23534">
    <property type="entry name" value="MFS PERMEASE"/>
    <property type="match status" value="1"/>
</dbReference>
<feature type="transmembrane region" description="Helical" evidence="6">
    <location>
        <begin position="295"/>
        <end position="318"/>
    </location>
</feature>
<feature type="transmembrane region" description="Helical" evidence="6">
    <location>
        <begin position="330"/>
        <end position="349"/>
    </location>
</feature>
<feature type="region of interest" description="Disordered" evidence="5">
    <location>
        <begin position="1"/>
        <end position="29"/>
    </location>
</feature>
<dbReference type="RefSeq" id="WP_311546337.1">
    <property type="nucleotide sequence ID" value="NZ_JAVREK010000019.1"/>
</dbReference>
<evidence type="ECO:0000256" key="2">
    <source>
        <dbReference type="ARBA" id="ARBA00022692"/>
    </source>
</evidence>
<evidence type="ECO:0000256" key="1">
    <source>
        <dbReference type="ARBA" id="ARBA00004651"/>
    </source>
</evidence>
<gene>
    <name evidence="8" type="ORF">RM446_17135</name>
</gene>
<feature type="compositionally biased region" description="Low complexity" evidence="5">
    <location>
        <begin position="8"/>
        <end position="29"/>
    </location>
</feature>
<evidence type="ECO:0000313" key="9">
    <source>
        <dbReference type="Proteomes" id="UP001183226"/>
    </source>
</evidence>
<name>A0ABU2KX67_9ACTN</name>
<evidence type="ECO:0000259" key="7">
    <source>
        <dbReference type="PROSITE" id="PS50850"/>
    </source>
</evidence>
<comment type="caution">
    <text evidence="8">The sequence shown here is derived from an EMBL/GenBank/DDBJ whole genome shotgun (WGS) entry which is preliminary data.</text>
</comment>
<evidence type="ECO:0000256" key="3">
    <source>
        <dbReference type="ARBA" id="ARBA00022989"/>
    </source>
</evidence>
<feature type="transmembrane region" description="Helical" evidence="6">
    <location>
        <begin position="200"/>
        <end position="222"/>
    </location>
</feature>
<organism evidence="8 9">
    <name type="scientific">Streptomonospora wellingtoniae</name>
    <dbReference type="NCBI Taxonomy" id="3075544"/>
    <lineage>
        <taxon>Bacteria</taxon>
        <taxon>Bacillati</taxon>
        <taxon>Actinomycetota</taxon>
        <taxon>Actinomycetes</taxon>
        <taxon>Streptosporangiales</taxon>
        <taxon>Nocardiopsidaceae</taxon>
        <taxon>Streptomonospora</taxon>
    </lineage>
</organism>
<dbReference type="PANTHER" id="PTHR23534:SF1">
    <property type="entry name" value="MAJOR FACILITATOR SUPERFAMILY PROTEIN"/>
    <property type="match status" value="1"/>
</dbReference>
<feature type="transmembrane region" description="Helical" evidence="6">
    <location>
        <begin position="169"/>
        <end position="194"/>
    </location>
</feature>
<evidence type="ECO:0000313" key="8">
    <source>
        <dbReference type="EMBL" id="MDT0303843.1"/>
    </source>
</evidence>
<feature type="transmembrane region" description="Helical" evidence="6">
    <location>
        <begin position="422"/>
        <end position="438"/>
    </location>
</feature>
<proteinExistence type="predicted"/>
<comment type="subcellular location">
    <subcellularLocation>
        <location evidence="1">Cell membrane</location>
        <topology evidence="1">Multi-pass membrane protein</topology>
    </subcellularLocation>
</comment>
<reference evidence="9" key="1">
    <citation type="submission" date="2023-07" db="EMBL/GenBank/DDBJ databases">
        <title>30 novel species of actinomycetes from the DSMZ collection.</title>
        <authorList>
            <person name="Nouioui I."/>
        </authorList>
    </citation>
    <scope>NUCLEOTIDE SEQUENCE [LARGE SCALE GENOMIC DNA]</scope>
    <source>
        <strain evidence="9">DSM 45055</strain>
    </source>
</reference>
<feature type="domain" description="Major facilitator superfamily (MFS) profile" evidence="7">
    <location>
        <begin position="40"/>
        <end position="442"/>
    </location>
</feature>
<feature type="transmembrane region" description="Helical" evidence="6">
    <location>
        <begin position="40"/>
        <end position="66"/>
    </location>
</feature>
<feature type="transmembrane region" description="Helical" evidence="6">
    <location>
        <begin position="129"/>
        <end position="148"/>
    </location>
</feature>
<keyword evidence="2 6" id="KW-0812">Transmembrane</keyword>